<dbReference type="NCBIfam" id="TIGR01008">
    <property type="entry name" value="uS3_euk_arch"/>
    <property type="match status" value="1"/>
</dbReference>
<evidence type="ECO:0000256" key="6">
    <source>
        <dbReference type="PROSITE-ProRule" id="PRU00118"/>
    </source>
</evidence>
<dbReference type="GO" id="GO:0022627">
    <property type="term" value="C:cytosolic small ribosomal subunit"/>
    <property type="evidence" value="ECO:0007669"/>
    <property type="project" value="TreeGrafter"/>
</dbReference>
<keyword evidence="2 6" id="KW-0694">RNA-binding</keyword>
<feature type="domain" description="KH type-2" evidence="7">
    <location>
        <begin position="255"/>
        <end position="326"/>
    </location>
</feature>
<comment type="similarity">
    <text evidence="1">Belongs to the universal ribosomal protein uS3 family.</text>
</comment>
<dbReference type="Pfam" id="PF00189">
    <property type="entry name" value="Ribosomal_S3_C"/>
    <property type="match status" value="1"/>
</dbReference>
<evidence type="ECO:0000256" key="2">
    <source>
        <dbReference type="ARBA" id="ARBA00022884"/>
    </source>
</evidence>
<evidence type="ECO:0000256" key="5">
    <source>
        <dbReference type="ARBA" id="ARBA00035408"/>
    </source>
</evidence>
<comment type="caution">
    <text evidence="8">The sequence shown here is derived from an EMBL/GenBank/DDBJ whole genome shotgun (WGS) entry which is preliminary data.</text>
</comment>
<dbReference type="SUPFAM" id="SSF54821">
    <property type="entry name" value="Ribosomal protein S3 C-terminal domain"/>
    <property type="match status" value="1"/>
</dbReference>
<dbReference type="InterPro" id="IPR036419">
    <property type="entry name" value="Ribosomal_S3_C_sf"/>
</dbReference>
<organism evidence="8 9">
    <name type="scientific">Leishmania donovani</name>
    <dbReference type="NCBI Taxonomy" id="5661"/>
    <lineage>
        <taxon>Eukaryota</taxon>
        <taxon>Discoba</taxon>
        <taxon>Euglenozoa</taxon>
        <taxon>Kinetoplastea</taxon>
        <taxon>Metakinetoplastina</taxon>
        <taxon>Trypanosomatida</taxon>
        <taxon>Trypanosomatidae</taxon>
        <taxon>Leishmaniinae</taxon>
        <taxon>Leishmania</taxon>
    </lineage>
</organism>
<dbReference type="PANTHER" id="PTHR11760">
    <property type="entry name" value="30S/40S RIBOSOMAL PROTEIN S3"/>
    <property type="match status" value="1"/>
</dbReference>
<sequence length="454" mass="49118">MRSPAAPKSGSDAVFIGLHTPGSVAVVKSRASVLVAVTGRSGLEERALANSATAATKEAAQVNADARRDGKTAESANTFSLSPLQAQIRCQLFWKASVHALQRSSMRSVLGPATFHIAYQLCISILAVLMRVELNFTLAYCYATPPDVRPLAALRKGTASLLCAAITSVGVSVPMEAAFTKFSSHLHISAHSVHLAFSSSSANLAVKGCVKVCKMARVTARNAASRDPAPAFVEKMGPLSKKRMIIRDGVFYAELFEFLKRELAEEGFSGVSYHVTTLRTEIVIKATKTREVLGVNGRRIRELTACIQQRFNYKEGKLQLYVERVEVRGLSAMAQVESLRFKLLSNLQVRRAAMGIIRYVMESGAKGCEVTVGGKIKGQRAKSMTFRDGYMIKSGTAHKSFVDSACRHCYMRAGCIGVKVKIMLPGDSTGRNGPSEPLPDVITVIEPKQITASE</sequence>
<evidence type="ECO:0000256" key="1">
    <source>
        <dbReference type="ARBA" id="ARBA00010761"/>
    </source>
</evidence>
<dbReference type="GO" id="GO:0006412">
    <property type="term" value="P:translation"/>
    <property type="evidence" value="ECO:0007669"/>
    <property type="project" value="InterPro"/>
</dbReference>
<dbReference type="PROSITE" id="PS50823">
    <property type="entry name" value="KH_TYPE_2"/>
    <property type="match status" value="1"/>
</dbReference>
<dbReference type="PANTHER" id="PTHR11760:SF32">
    <property type="entry name" value="SMALL RIBOSOMAL SUBUNIT PROTEIN US3"/>
    <property type="match status" value="1"/>
</dbReference>
<dbReference type="VEuPathDB" id="TriTrypDB:LdCL_150015600"/>
<dbReference type="InterPro" id="IPR057258">
    <property type="entry name" value="Ribosomal_uS3"/>
</dbReference>
<keyword evidence="3 8" id="KW-0689">Ribosomal protein</keyword>
<evidence type="ECO:0000313" key="9">
    <source>
        <dbReference type="Proteomes" id="UP000318447"/>
    </source>
</evidence>
<dbReference type="FunFam" id="3.30.1140.32:FF:000011">
    <property type="entry name" value="40S ribosomal protein S3"/>
    <property type="match status" value="1"/>
</dbReference>
<dbReference type="InterPro" id="IPR001351">
    <property type="entry name" value="Ribosomal_uS3_C"/>
</dbReference>
<dbReference type="GO" id="GO:0005634">
    <property type="term" value="C:nucleus"/>
    <property type="evidence" value="ECO:0007669"/>
    <property type="project" value="TreeGrafter"/>
</dbReference>
<reference evidence="9" key="1">
    <citation type="submission" date="2019-02" db="EMBL/GenBank/DDBJ databases">
        <title>FDA dAtabase for Regulatory Grade micrObial Sequences (FDA-ARGOS): Supporting development and validation of Infectious Disease Dx tests.</title>
        <authorList>
            <person name="Duncan R."/>
            <person name="Fisher C."/>
            <person name="Tallon L."/>
            <person name="Sadzewicz L."/>
            <person name="Sengamalay N."/>
            <person name="Ott S."/>
            <person name="Godinez A."/>
            <person name="Nagaraj S."/>
            <person name="Vavikolanu K."/>
            <person name="Nadendla S."/>
            <person name="Aluvathingal J."/>
            <person name="Sichtig H."/>
        </authorList>
    </citation>
    <scope>NUCLEOTIDE SEQUENCE [LARGE SCALE GENOMIC DNA]</scope>
    <source>
        <strain evidence="9">FDAARGOS_361</strain>
    </source>
</reference>
<gene>
    <name evidence="8" type="ORF">CGC21_1475</name>
</gene>
<dbReference type="InterPro" id="IPR015946">
    <property type="entry name" value="KH_dom-like_a/b"/>
</dbReference>
<dbReference type="VEuPathDB" id="TriTrypDB:LdBPK_330960.1"/>
<dbReference type="FunFam" id="3.30.300.20:FF:000021">
    <property type="entry name" value="40S ribosomal protein S3"/>
    <property type="match status" value="1"/>
</dbReference>
<dbReference type="CDD" id="cd02413">
    <property type="entry name" value="KH-II_40S_S3"/>
    <property type="match status" value="1"/>
</dbReference>
<dbReference type="Gene3D" id="3.30.300.20">
    <property type="match status" value="1"/>
</dbReference>
<dbReference type="VEuPathDB" id="TriTrypDB:LDHU3_33.1490"/>
<evidence type="ECO:0000259" key="7">
    <source>
        <dbReference type="PROSITE" id="PS50823"/>
    </source>
</evidence>
<dbReference type="InterPro" id="IPR005703">
    <property type="entry name" value="Ribosomal_uS3_euk/arc"/>
</dbReference>
<dbReference type="Gene3D" id="3.30.1140.32">
    <property type="entry name" value="Ribosomal protein S3, C-terminal domain"/>
    <property type="match status" value="1"/>
</dbReference>
<dbReference type="SUPFAM" id="SSF54814">
    <property type="entry name" value="Prokaryotic type KH domain (KH-domain type II)"/>
    <property type="match status" value="1"/>
</dbReference>
<dbReference type="Proteomes" id="UP000318447">
    <property type="component" value="Unassembled WGS sequence"/>
</dbReference>
<dbReference type="GO" id="GO:0003735">
    <property type="term" value="F:structural constituent of ribosome"/>
    <property type="evidence" value="ECO:0007669"/>
    <property type="project" value="InterPro"/>
</dbReference>
<dbReference type="InterPro" id="IPR004044">
    <property type="entry name" value="KH_dom_type_2"/>
</dbReference>
<dbReference type="AlphaFoldDB" id="A0A504XGS2"/>
<accession>A0A504XGS2</accession>
<keyword evidence="4" id="KW-0687">Ribonucleoprotein</keyword>
<name>A0A504XGS2_LEIDO</name>
<evidence type="ECO:0000256" key="4">
    <source>
        <dbReference type="ARBA" id="ARBA00023274"/>
    </source>
</evidence>
<evidence type="ECO:0000256" key="3">
    <source>
        <dbReference type="ARBA" id="ARBA00022980"/>
    </source>
</evidence>
<dbReference type="Pfam" id="PF07650">
    <property type="entry name" value="KH_2"/>
    <property type="match status" value="1"/>
</dbReference>
<protein>
    <recommendedName>
        <fullName evidence="5">40S ribosomal protein S3</fullName>
    </recommendedName>
</protein>
<proteinExistence type="inferred from homology"/>
<dbReference type="GO" id="GO:0003723">
    <property type="term" value="F:RNA binding"/>
    <property type="evidence" value="ECO:0007669"/>
    <property type="project" value="UniProtKB-UniRule"/>
</dbReference>
<dbReference type="InterPro" id="IPR009019">
    <property type="entry name" value="KH_sf_prok-type"/>
</dbReference>
<dbReference type="EMBL" id="RHLC01000033">
    <property type="protein sequence ID" value="TPP47713.1"/>
    <property type="molecule type" value="Genomic_DNA"/>
</dbReference>
<evidence type="ECO:0000313" key="8">
    <source>
        <dbReference type="EMBL" id="TPP47713.1"/>
    </source>
</evidence>